<evidence type="ECO:0000256" key="3">
    <source>
        <dbReference type="ARBA" id="ARBA00024378"/>
    </source>
</evidence>
<evidence type="ECO:0000256" key="1">
    <source>
        <dbReference type="ARBA" id="ARBA00022860"/>
    </source>
</evidence>
<feature type="region of interest" description="Disordered" evidence="5">
    <location>
        <begin position="478"/>
        <end position="497"/>
    </location>
</feature>
<evidence type="ECO:0000256" key="2">
    <source>
        <dbReference type="ARBA" id="ARBA00024341"/>
    </source>
</evidence>
<dbReference type="SMART" id="SM00015">
    <property type="entry name" value="IQ"/>
    <property type="match status" value="2"/>
</dbReference>
<evidence type="ECO:0000256" key="5">
    <source>
        <dbReference type="SAM" id="MobiDB-lite"/>
    </source>
</evidence>
<dbReference type="CDD" id="cd23767">
    <property type="entry name" value="IQCD"/>
    <property type="match status" value="1"/>
</dbReference>
<comment type="subunit">
    <text evidence="3">Binds to multiple calmodulin (CaM) in the presence of Ca(2+) and CaM-like proteins.</text>
</comment>
<keyword evidence="4" id="KW-0175">Coiled coil</keyword>
<feature type="domain" description="DUF4005" evidence="6">
    <location>
        <begin position="224"/>
        <end position="297"/>
    </location>
</feature>
<proteinExistence type="inferred from homology"/>
<comment type="similarity">
    <text evidence="2">Belongs to the IQD family.</text>
</comment>
<name>A0A484M3D1_9ASTE</name>
<feature type="coiled-coil region" evidence="4">
    <location>
        <begin position="576"/>
        <end position="624"/>
    </location>
</feature>
<dbReference type="PANTHER" id="PTHR32295">
    <property type="entry name" value="IQ-DOMAIN 5-RELATED"/>
    <property type="match status" value="1"/>
</dbReference>
<sequence length="626" mass="70056">MGKATRWLKRLLAMKVKKRWAFRRTSDNEPDSGEIPVDDYYSPCRLMTSNYVFPPSGSEKSNSNLPAAKLNGGCRGKVVSLAALRIQTFFRGYLARKALRALKGIVKLQALIRGYIVRKRAAATLYYLEALIRSQAAARSERSRRRLSPVGKCEPTSYNKLNKSSRTWWRSTTDDVSDSGEDYNCPYQPPSLTPGRLSIPDRRRLCESEWRFLGGGSECKFLAAQNSPLRSRQRYSPGKCVGGDAWLRPYSDCPGYMANTQSFTAKLRSLSAPKQRPEPRQKKGFSLSQLMDVRSSFGGVGGGGAHESSCYLAQQERFVTGLPPSHKKWKRRFVFIEFPSDQFPFSNPEWADRVIKPERVHPEPTPELEDACEKLLKGDLVTGKPYAYGGWVYQLQNPDGGVSVTHDAKDDRVSSPDGHAEANMNFTWFVNLDDDDDEVLHGGQSPTNNPPSPPQNPGMEGASTARCSSFDDIIRDKQVKSPSSLHFSEGDRAKSPMIEVKAKGKGTVHSSSHTKAHKRKGSHNTSRENKKKKTGSLDLEGESVEEAFLALTRRLQKVGVLSEEIGQSLIEPTNQASQLDLLLDSAKSEINDLVKRERRLEVELRTKRAKLEEERALLEEERARSA</sequence>
<evidence type="ECO:0000259" key="6">
    <source>
        <dbReference type="Pfam" id="PF13178"/>
    </source>
</evidence>
<dbReference type="OrthoDB" id="1298946at2759"/>
<evidence type="ECO:0000313" key="8">
    <source>
        <dbReference type="Proteomes" id="UP000595140"/>
    </source>
</evidence>
<feature type="region of interest" description="Disordered" evidence="5">
    <location>
        <begin position="502"/>
        <end position="537"/>
    </location>
</feature>
<dbReference type="Gene3D" id="1.20.5.190">
    <property type="match status" value="1"/>
</dbReference>
<reference evidence="7 8" key="1">
    <citation type="submission" date="2018-04" db="EMBL/GenBank/DDBJ databases">
        <authorList>
            <person name="Vogel A."/>
        </authorList>
    </citation>
    <scope>NUCLEOTIDE SEQUENCE [LARGE SCALE GENOMIC DNA]</scope>
</reference>
<dbReference type="Pfam" id="PF00612">
    <property type="entry name" value="IQ"/>
    <property type="match status" value="2"/>
</dbReference>
<dbReference type="InterPro" id="IPR025064">
    <property type="entry name" value="DUF4005"/>
</dbReference>
<feature type="region of interest" description="Disordered" evidence="5">
    <location>
        <begin position="435"/>
        <end position="465"/>
    </location>
</feature>
<dbReference type="PANTHER" id="PTHR32295:SF10">
    <property type="entry name" value="PROTEIN IQ-DOMAIN 25"/>
    <property type="match status" value="1"/>
</dbReference>
<organism evidence="7 8">
    <name type="scientific">Cuscuta campestris</name>
    <dbReference type="NCBI Taxonomy" id="132261"/>
    <lineage>
        <taxon>Eukaryota</taxon>
        <taxon>Viridiplantae</taxon>
        <taxon>Streptophyta</taxon>
        <taxon>Embryophyta</taxon>
        <taxon>Tracheophyta</taxon>
        <taxon>Spermatophyta</taxon>
        <taxon>Magnoliopsida</taxon>
        <taxon>eudicotyledons</taxon>
        <taxon>Gunneridae</taxon>
        <taxon>Pentapetalae</taxon>
        <taxon>asterids</taxon>
        <taxon>lamiids</taxon>
        <taxon>Solanales</taxon>
        <taxon>Convolvulaceae</taxon>
        <taxon>Cuscuteae</taxon>
        <taxon>Cuscuta</taxon>
        <taxon>Cuscuta subgen. Grammica</taxon>
        <taxon>Cuscuta sect. Cleistogrammica</taxon>
    </lineage>
</organism>
<feature type="compositionally biased region" description="Basic residues" evidence="5">
    <location>
        <begin position="512"/>
        <end position="522"/>
    </location>
</feature>
<dbReference type="PROSITE" id="PS50096">
    <property type="entry name" value="IQ"/>
    <property type="match status" value="2"/>
</dbReference>
<dbReference type="InterPro" id="IPR000048">
    <property type="entry name" value="IQ_motif_EF-hand-BS"/>
</dbReference>
<dbReference type="Pfam" id="PF13178">
    <property type="entry name" value="DUF4005"/>
    <property type="match status" value="1"/>
</dbReference>
<keyword evidence="8" id="KW-1185">Reference proteome</keyword>
<evidence type="ECO:0000256" key="4">
    <source>
        <dbReference type="SAM" id="Coils"/>
    </source>
</evidence>
<dbReference type="Proteomes" id="UP000595140">
    <property type="component" value="Unassembled WGS sequence"/>
</dbReference>
<evidence type="ECO:0000313" key="7">
    <source>
        <dbReference type="EMBL" id="VFQ83105.1"/>
    </source>
</evidence>
<dbReference type="EMBL" id="OOIL02002535">
    <property type="protein sequence ID" value="VFQ83105.1"/>
    <property type="molecule type" value="Genomic_DNA"/>
</dbReference>
<dbReference type="AlphaFoldDB" id="A0A484M3D1"/>
<keyword evidence="1" id="KW-0112">Calmodulin-binding</keyword>
<protein>
    <recommendedName>
        <fullName evidence="6">DUF4005 domain-containing protein</fullName>
    </recommendedName>
</protein>
<dbReference type="GO" id="GO:0005516">
    <property type="term" value="F:calmodulin binding"/>
    <property type="evidence" value="ECO:0007669"/>
    <property type="project" value="UniProtKB-KW"/>
</dbReference>
<gene>
    <name evidence="7" type="ORF">CCAM_LOCUS24881</name>
</gene>
<accession>A0A484M3D1</accession>